<dbReference type="RefSeq" id="WP_378217554.1">
    <property type="nucleotide sequence ID" value="NZ_JBHRTK010000001.1"/>
</dbReference>
<accession>A0ABV7K8T4</accession>
<evidence type="ECO:0008006" key="3">
    <source>
        <dbReference type="Google" id="ProtNLM"/>
    </source>
</evidence>
<organism evidence="1 2">
    <name type="scientific">Aquamicrobium soli</name>
    <dbReference type="NCBI Taxonomy" id="1811518"/>
    <lineage>
        <taxon>Bacteria</taxon>
        <taxon>Pseudomonadati</taxon>
        <taxon>Pseudomonadota</taxon>
        <taxon>Alphaproteobacteria</taxon>
        <taxon>Hyphomicrobiales</taxon>
        <taxon>Phyllobacteriaceae</taxon>
        <taxon>Aquamicrobium</taxon>
    </lineage>
</organism>
<evidence type="ECO:0000313" key="1">
    <source>
        <dbReference type="EMBL" id="MFC3204771.1"/>
    </source>
</evidence>
<reference evidence="2" key="1">
    <citation type="journal article" date="2019" name="Int. J. Syst. Evol. Microbiol.">
        <title>The Global Catalogue of Microorganisms (GCM) 10K type strain sequencing project: providing services to taxonomists for standard genome sequencing and annotation.</title>
        <authorList>
            <consortium name="The Broad Institute Genomics Platform"/>
            <consortium name="The Broad Institute Genome Sequencing Center for Infectious Disease"/>
            <person name="Wu L."/>
            <person name="Ma J."/>
        </authorList>
    </citation>
    <scope>NUCLEOTIDE SEQUENCE [LARGE SCALE GENOMIC DNA]</scope>
    <source>
        <strain evidence="2">KCTC 52165</strain>
    </source>
</reference>
<dbReference type="EMBL" id="JBHRTK010000001">
    <property type="protein sequence ID" value="MFC3204771.1"/>
    <property type="molecule type" value="Genomic_DNA"/>
</dbReference>
<gene>
    <name evidence="1" type="ORF">ACFOHJ_00925</name>
</gene>
<comment type="caution">
    <text evidence="1">The sequence shown here is derived from an EMBL/GenBank/DDBJ whole genome shotgun (WGS) entry which is preliminary data.</text>
</comment>
<keyword evidence="2" id="KW-1185">Reference proteome</keyword>
<name>A0ABV7K8T4_9HYPH</name>
<sequence>MQFLPGRTCLFPVDVAAGLGRIVFNCVVAACARLRDRDVPLSGEAVEEFAASYGYEEESDLSHVVDGRLAASAGSIDQLLTDIMKSTPSRDAAGNL</sequence>
<evidence type="ECO:0000313" key="2">
    <source>
        <dbReference type="Proteomes" id="UP001595583"/>
    </source>
</evidence>
<dbReference type="Proteomes" id="UP001595583">
    <property type="component" value="Unassembled WGS sequence"/>
</dbReference>
<proteinExistence type="predicted"/>
<protein>
    <recommendedName>
        <fullName evidence="3">DUF768 domain-containing protein</fullName>
    </recommendedName>
</protein>